<evidence type="ECO:0000313" key="3">
    <source>
        <dbReference type="Proteomes" id="UP000732399"/>
    </source>
</evidence>
<dbReference type="Gene3D" id="3.40.50.300">
    <property type="entry name" value="P-loop containing nucleotide triphosphate hydrolases"/>
    <property type="match status" value="2"/>
</dbReference>
<keyword evidence="2" id="KW-0378">Hydrolase</keyword>
<dbReference type="InterPro" id="IPR027417">
    <property type="entry name" value="P-loop_NTPase"/>
</dbReference>
<keyword evidence="3" id="KW-1185">Reference proteome</keyword>
<dbReference type="RefSeq" id="WP_168136087.1">
    <property type="nucleotide sequence ID" value="NZ_JAAVJH010000020.1"/>
</dbReference>
<dbReference type="InterPro" id="IPR011528">
    <property type="entry name" value="NERD"/>
</dbReference>
<dbReference type="EMBL" id="JAAVJH010000020">
    <property type="protein sequence ID" value="NJR80534.1"/>
    <property type="molecule type" value="Genomic_DNA"/>
</dbReference>
<name>A0ABX1CRG8_9SPHN</name>
<evidence type="ECO:0000259" key="1">
    <source>
        <dbReference type="Pfam" id="PF08378"/>
    </source>
</evidence>
<accession>A0ABX1CRG8</accession>
<reference evidence="2 3" key="1">
    <citation type="submission" date="2020-03" db="EMBL/GenBank/DDBJ databases">
        <authorList>
            <person name="Wang L."/>
            <person name="He N."/>
            <person name="Li Y."/>
            <person name="Fang Y."/>
            <person name="Zhang F."/>
        </authorList>
    </citation>
    <scope>NUCLEOTIDE SEQUENCE [LARGE SCALE GENOMIC DNA]</scope>
    <source>
        <strain evidence="2 3">36D10-4-7</strain>
    </source>
</reference>
<dbReference type="GO" id="GO:0004386">
    <property type="term" value="F:helicase activity"/>
    <property type="evidence" value="ECO:0007669"/>
    <property type="project" value="UniProtKB-KW"/>
</dbReference>
<gene>
    <name evidence="2" type="ORF">HBH26_18310</name>
</gene>
<feature type="domain" description="NERD" evidence="1">
    <location>
        <begin position="21"/>
        <end position="138"/>
    </location>
</feature>
<keyword evidence="2" id="KW-0067">ATP-binding</keyword>
<proteinExistence type="predicted"/>
<comment type="caution">
    <text evidence="2">The sequence shown here is derived from an EMBL/GenBank/DDBJ whole genome shotgun (WGS) entry which is preliminary data.</text>
</comment>
<dbReference type="SUPFAM" id="SSF52540">
    <property type="entry name" value="P-loop containing nucleoside triphosphate hydrolases"/>
    <property type="match status" value="1"/>
</dbReference>
<dbReference type="Pfam" id="PF08378">
    <property type="entry name" value="NERD"/>
    <property type="match status" value="1"/>
</dbReference>
<protein>
    <submittedName>
        <fullName evidence="2">DNA helicase</fullName>
    </submittedName>
</protein>
<keyword evidence="2" id="KW-0547">Nucleotide-binding</keyword>
<sequence>MSRIVDPPRNVLDSLRQPLTAGERRIFDLLDRELDEAWEIYLQPHLNGLRPDFVILNPNVGIVVVEVKDWNLDAMDYFVKSRDNGHHELCARKDGQEFPIPNPFTTIRRYKREIFNIYCPRLPERAGFGAVSPIVIFPFAPRDRVLELQTSFLKEKELQSRDHWFPVAGMEDLTAEGLQRWMPLLNPDKRSVMRPDHADDLRKWLVEPDFGKTQREPLVMDSHQRTLAETRTRSGYRRIKGPTGSGKSVVLAARAARLASEGKAVLVVSFNVTLWHYLRDLIVRGLQDLVTSGRSVPDPMTYVTFTHFHEWCKDVCQDQRIEHQGFLDRYAAIMEPIAAIQSAPGLDAREKKRRISAISGPILNDQVPRLAREAAKAVSRFEQADAVLVDEGQDFLPHWWAALRDICRPDGEMVLVADVTQDLYGTARNWTEEAMSGAGFKGDWAELKLGYRVPSDALRLASDFATRYLPPETRNLAEPDQSSLELDRSSVRWIQCSEQEAIAKCTYAVHQMKFNVKDNGTSNTDIVFLCDSIDHGRMVVDELETYTGYRHNIAHTYDHDKAIEGRLKMAFWMGQPRIKATTFHSFKGWETRLLVVYIGSAHGSETRAGIYVALTRLKRHPAGSHIIVVCSDPDLAEFGERYSEMAN</sequence>
<evidence type="ECO:0000313" key="2">
    <source>
        <dbReference type="EMBL" id="NJR80534.1"/>
    </source>
</evidence>
<keyword evidence="2" id="KW-0347">Helicase</keyword>
<organism evidence="2 3">
    <name type="scientific">Sphingomonas corticis</name>
    <dbReference type="NCBI Taxonomy" id="2722791"/>
    <lineage>
        <taxon>Bacteria</taxon>
        <taxon>Pseudomonadati</taxon>
        <taxon>Pseudomonadota</taxon>
        <taxon>Alphaproteobacteria</taxon>
        <taxon>Sphingomonadales</taxon>
        <taxon>Sphingomonadaceae</taxon>
        <taxon>Sphingomonas</taxon>
    </lineage>
</organism>
<dbReference type="Proteomes" id="UP000732399">
    <property type="component" value="Unassembled WGS sequence"/>
</dbReference>